<comment type="subcellular location">
    <subcellularLocation>
        <location evidence="1">Cell membrane</location>
        <topology evidence="1">Multi-pass membrane protein</topology>
    </subcellularLocation>
</comment>
<organism evidence="7 8">
    <name type="scientific">Nocardia sputorum</name>
    <dbReference type="NCBI Taxonomy" id="2984338"/>
    <lineage>
        <taxon>Bacteria</taxon>
        <taxon>Bacillati</taxon>
        <taxon>Actinomycetota</taxon>
        <taxon>Actinomycetes</taxon>
        <taxon>Mycobacteriales</taxon>
        <taxon>Nocardiaceae</taxon>
        <taxon>Nocardia</taxon>
    </lineage>
</organism>
<feature type="transmembrane region" description="Helical" evidence="5">
    <location>
        <begin position="163"/>
        <end position="184"/>
    </location>
</feature>
<feature type="transmembrane region" description="Helical" evidence="5">
    <location>
        <begin position="196"/>
        <end position="217"/>
    </location>
</feature>
<dbReference type="InterPro" id="IPR011701">
    <property type="entry name" value="MFS"/>
</dbReference>
<evidence type="ECO:0000256" key="3">
    <source>
        <dbReference type="ARBA" id="ARBA00022989"/>
    </source>
</evidence>
<feature type="transmembrane region" description="Helical" evidence="5">
    <location>
        <begin position="415"/>
        <end position="438"/>
    </location>
</feature>
<dbReference type="PANTHER" id="PTHR42718:SF49">
    <property type="entry name" value="EXPORT PROTEIN"/>
    <property type="match status" value="1"/>
</dbReference>
<dbReference type="Proteomes" id="UP001317870">
    <property type="component" value="Chromosome"/>
</dbReference>
<evidence type="ECO:0000313" key="7">
    <source>
        <dbReference type="EMBL" id="BDT97459.1"/>
    </source>
</evidence>
<reference evidence="7 8" key="1">
    <citation type="submission" date="2022-11" db="EMBL/GenBank/DDBJ databases">
        <title>Genome Sequencing of Nocardia sp. ON39_IFM12276 and assembly.</title>
        <authorList>
            <person name="Shimojima M."/>
            <person name="Toyokawa M."/>
            <person name="Uesaka K."/>
        </authorList>
    </citation>
    <scope>NUCLEOTIDE SEQUENCE [LARGE SCALE GENOMIC DNA]</scope>
    <source>
        <strain evidence="7 8">IFM 12276</strain>
    </source>
</reference>
<gene>
    <name evidence="7" type="ORF">IFM12276_04880</name>
</gene>
<dbReference type="Gene3D" id="1.20.1250.20">
    <property type="entry name" value="MFS general substrate transporter like domains"/>
    <property type="match status" value="1"/>
</dbReference>
<dbReference type="CDD" id="cd17321">
    <property type="entry name" value="MFS_MMR_MDR_like"/>
    <property type="match status" value="1"/>
</dbReference>
<name>A0ABN6TX29_9NOCA</name>
<feature type="transmembrane region" description="Helical" evidence="5">
    <location>
        <begin position="541"/>
        <end position="562"/>
    </location>
</feature>
<feature type="domain" description="Major facilitator superfamily (MFS) profile" evidence="6">
    <location>
        <begin position="68"/>
        <end position="567"/>
    </location>
</feature>
<keyword evidence="8" id="KW-1185">Reference proteome</keyword>
<feature type="transmembrane region" description="Helical" evidence="5">
    <location>
        <begin position="134"/>
        <end position="157"/>
    </location>
</feature>
<keyword evidence="2 5" id="KW-0812">Transmembrane</keyword>
<evidence type="ECO:0000259" key="6">
    <source>
        <dbReference type="PROSITE" id="PS50850"/>
    </source>
</evidence>
<evidence type="ECO:0000256" key="5">
    <source>
        <dbReference type="SAM" id="Phobius"/>
    </source>
</evidence>
<protein>
    <submittedName>
        <fullName evidence="7">Drug resistance transporter</fullName>
    </submittedName>
</protein>
<accession>A0ABN6TX29</accession>
<proteinExistence type="predicted"/>
<feature type="transmembrane region" description="Helical" evidence="5">
    <location>
        <begin position="324"/>
        <end position="348"/>
    </location>
</feature>
<feature type="transmembrane region" description="Helical" evidence="5">
    <location>
        <begin position="67"/>
        <end position="91"/>
    </location>
</feature>
<dbReference type="Pfam" id="PF07690">
    <property type="entry name" value="MFS_1"/>
    <property type="match status" value="1"/>
</dbReference>
<feature type="transmembrane region" description="Helical" evidence="5">
    <location>
        <begin position="223"/>
        <end position="242"/>
    </location>
</feature>
<feature type="transmembrane region" description="Helical" evidence="5">
    <location>
        <begin position="459"/>
        <end position="476"/>
    </location>
</feature>
<evidence type="ECO:0000256" key="1">
    <source>
        <dbReference type="ARBA" id="ARBA00004651"/>
    </source>
</evidence>
<dbReference type="PANTHER" id="PTHR42718">
    <property type="entry name" value="MAJOR FACILITATOR SUPERFAMILY MULTIDRUG TRANSPORTER MFSC"/>
    <property type="match status" value="1"/>
</dbReference>
<evidence type="ECO:0000313" key="8">
    <source>
        <dbReference type="Proteomes" id="UP001317870"/>
    </source>
</evidence>
<feature type="transmembrane region" description="Helical" evidence="5">
    <location>
        <begin position="360"/>
        <end position="378"/>
    </location>
</feature>
<keyword evidence="3 5" id="KW-1133">Transmembrane helix</keyword>
<feature type="transmembrane region" description="Helical" evidence="5">
    <location>
        <begin position="385"/>
        <end position="403"/>
    </location>
</feature>
<dbReference type="InterPro" id="IPR020846">
    <property type="entry name" value="MFS_dom"/>
</dbReference>
<dbReference type="InterPro" id="IPR036259">
    <property type="entry name" value="MFS_trans_sf"/>
</dbReference>
<dbReference type="Gene3D" id="1.20.1720.10">
    <property type="entry name" value="Multidrug resistance protein D"/>
    <property type="match status" value="1"/>
</dbReference>
<dbReference type="SUPFAM" id="SSF103473">
    <property type="entry name" value="MFS general substrate transporter"/>
    <property type="match status" value="1"/>
</dbReference>
<evidence type="ECO:0000256" key="4">
    <source>
        <dbReference type="ARBA" id="ARBA00023136"/>
    </source>
</evidence>
<keyword evidence="4 5" id="KW-0472">Membrane</keyword>
<evidence type="ECO:0000256" key="2">
    <source>
        <dbReference type="ARBA" id="ARBA00022692"/>
    </source>
</evidence>
<dbReference type="PROSITE" id="PS50850">
    <property type="entry name" value="MFS"/>
    <property type="match status" value="1"/>
</dbReference>
<feature type="transmembrane region" description="Helical" evidence="5">
    <location>
        <begin position="254"/>
        <end position="273"/>
    </location>
</feature>
<feature type="transmembrane region" description="Helical" evidence="5">
    <location>
        <begin position="103"/>
        <end position="122"/>
    </location>
</feature>
<sequence length="581" mass="59650">MSFTPVVGIDRVRDAASVAVSLRPQWTRSQGISRAVRELHKEDMSTIATSSGGKPDGSSARPLRARLVLFLVSGAIFMMMLDLTVVSAALADIRTDLDTSIDGLQWVIDAYAIPMAGLLLTFATLGDRFGRKRLFLAGMTVFTASSLALALAGTILQLNILRAVQSVGAAMIFATALPLLAVAYPGAGKRAKAIGVYGAVMASATVAGPVLGGALVTQFGWRSIFIINVPIGIFIGVLAVLRMPESARMQGRKADWPGSLLLTAGLVTGVFALTRGNSLGWTSATVLGLGAAAAVLLAGFVAWQFKAEHPLLDVAMVRKRGFTGTAIVSIGHMATLMAASNYLAVFLINTLGYTPLQMGLRLLPVTGAALISAPLAMVFAKRVPFAVSLPVTMAFVALGTWLIGDFDSGDSWTHFLPGLVIGGLGLGAITAVNQAASLTFASDENAGMASATFGTLRQVGLAVGVAGLGAMFNHAARGSAADGLDALPGAVPPGPREQFLEAAGSGAGRSVADGLPAQFQPIAPDLSHIAVSASIDGLNSMIGLAAAIGGVAVLASALAFTVDHLRGRRTPAEPARRTEGA</sequence>
<feature type="transmembrane region" description="Helical" evidence="5">
    <location>
        <begin position="279"/>
        <end position="303"/>
    </location>
</feature>
<dbReference type="EMBL" id="AP026978">
    <property type="protein sequence ID" value="BDT97459.1"/>
    <property type="molecule type" value="Genomic_DNA"/>
</dbReference>